<feature type="region of interest" description="Disordered" evidence="1">
    <location>
        <begin position="47"/>
        <end position="67"/>
    </location>
</feature>
<feature type="region of interest" description="Disordered" evidence="1">
    <location>
        <begin position="1"/>
        <end position="25"/>
    </location>
</feature>
<organism evidence="2 3">
    <name type="scientific">Hypsizygus marmoreus</name>
    <name type="common">White beech mushroom</name>
    <name type="synonym">Agaricus marmoreus</name>
    <dbReference type="NCBI Taxonomy" id="39966"/>
    <lineage>
        <taxon>Eukaryota</taxon>
        <taxon>Fungi</taxon>
        <taxon>Dikarya</taxon>
        <taxon>Basidiomycota</taxon>
        <taxon>Agaricomycotina</taxon>
        <taxon>Agaricomycetes</taxon>
        <taxon>Agaricomycetidae</taxon>
        <taxon>Agaricales</taxon>
        <taxon>Tricholomatineae</taxon>
        <taxon>Lyophyllaceae</taxon>
        <taxon>Hypsizygus</taxon>
    </lineage>
</organism>
<feature type="compositionally biased region" description="Acidic residues" evidence="1">
    <location>
        <begin position="135"/>
        <end position="144"/>
    </location>
</feature>
<evidence type="ECO:0000256" key="1">
    <source>
        <dbReference type="SAM" id="MobiDB-lite"/>
    </source>
</evidence>
<dbReference type="OrthoDB" id="2881093at2759"/>
<reference evidence="2" key="1">
    <citation type="submission" date="2018-04" db="EMBL/GenBank/DDBJ databases">
        <title>Whole genome sequencing of Hypsizygus marmoreus.</title>
        <authorList>
            <person name="Choi I.-G."/>
            <person name="Min B."/>
            <person name="Kim J.-G."/>
            <person name="Kim S."/>
            <person name="Oh Y.-L."/>
            <person name="Kong W.-S."/>
            <person name="Park H."/>
            <person name="Jeong J."/>
            <person name="Song E.-S."/>
        </authorList>
    </citation>
    <scope>NUCLEOTIDE SEQUENCE [LARGE SCALE GENOMIC DNA]</scope>
    <source>
        <strain evidence="2">51987-8</strain>
    </source>
</reference>
<protein>
    <submittedName>
        <fullName evidence="2">Uncharacterized protein</fullName>
    </submittedName>
</protein>
<evidence type="ECO:0000313" key="3">
    <source>
        <dbReference type="Proteomes" id="UP000076154"/>
    </source>
</evidence>
<keyword evidence="3" id="KW-1185">Reference proteome</keyword>
<gene>
    <name evidence="2" type="ORF">Hypma_014528</name>
</gene>
<dbReference type="AlphaFoldDB" id="A0A369J9N7"/>
<proteinExistence type="predicted"/>
<comment type="caution">
    <text evidence="2">The sequence shown here is derived from an EMBL/GenBank/DDBJ whole genome shotgun (WGS) entry which is preliminary data.</text>
</comment>
<feature type="region of interest" description="Disordered" evidence="1">
    <location>
        <begin position="151"/>
        <end position="170"/>
    </location>
</feature>
<name>A0A369J9N7_HYPMA</name>
<accession>A0A369J9N7</accession>
<feature type="region of interest" description="Disordered" evidence="1">
    <location>
        <begin position="122"/>
        <end position="144"/>
    </location>
</feature>
<dbReference type="EMBL" id="LUEZ02000087">
    <property type="protein sequence ID" value="RDB18819.1"/>
    <property type="molecule type" value="Genomic_DNA"/>
</dbReference>
<sequence length="629" mass="71937">MDSHDNSDPETPVFPPVEKHSGQKEGELMRAFFERRRIRNALAAARETRVETQARMQKEKHAARHDVPGKGGARVYYWEDVAGFRVQRAGGRQNYKFLWRKYGYDGRRYDSFDNEWDLCSEFSDDESTPKKAPLDDDSDDDWDDDDIIWCKPSSTQTQPTPEVAHSEAGAGSVMEVDREEGEICEEGEISGGPTVADIPLLPNTVDHADHNKGEYSSSADLTRIFGDEPSEVFQTPISQESLEDRAYYRFGFTPPTTEVEPTHYTPRWFDVRKYLGNGLWLDESSAPDPPKRTQEALCTFFGYMHGSQSLKDMPAVLYDVLQEDSDLRRLKNVKIRLQEERFNGRWYYFIQPAEQPPQWVSSMYLALTSASALLEIIRHPFCSDIVSIYQWLLNKGIAFNTFVPGPQLPQESKQQVFVPRYIGLGFRPANYKPDELDFRAYVSSRDRLLRSPRGRAALLAGGIVARLAREVVDTNAILSGPSDSVFADGRCYWNGDSSSSGYWDDDLTQDELDKICGVYRVATGILISKFDMTFRFTCSAGRSDNGRPQTSDLSWWPKPSVWEDSGLWVGYWSEDCEKWFQQRLAACHSGRADLKNATQWRHTIRYSKPAVRMAEKNEARTVDALYEKW</sequence>
<evidence type="ECO:0000313" key="2">
    <source>
        <dbReference type="EMBL" id="RDB18819.1"/>
    </source>
</evidence>
<dbReference type="Proteomes" id="UP000076154">
    <property type="component" value="Unassembled WGS sequence"/>
</dbReference>
<dbReference type="STRING" id="39966.A0A369J9N7"/>
<dbReference type="InParanoid" id="A0A369J9N7"/>